<dbReference type="PROSITE" id="PS50005">
    <property type="entry name" value="TPR"/>
    <property type="match status" value="1"/>
</dbReference>
<reference evidence="1" key="1">
    <citation type="submission" date="2018-05" db="EMBL/GenBank/DDBJ databases">
        <authorList>
            <person name="Lanie J.A."/>
            <person name="Ng W.-L."/>
            <person name="Kazmierczak K.M."/>
            <person name="Andrzejewski T.M."/>
            <person name="Davidsen T.M."/>
            <person name="Wayne K.J."/>
            <person name="Tettelin H."/>
            <person name="Glass J.I."/>
            <person name="Rusch D."/>
            <person name="Podicherti R."/>
            <person name="Tsui H.-C.T."/>
            <person name="Winkler M.E."/>
        </authorList>
    </citation>
    <scope>NUCLEOTIDE SEQUENCE</scope>
</reference>
<sequence>ISFVKPVEPLNSIELGFHLQNNILIYGDVHLDVGIQDLLFRQGSDSSNINGLDTKGISLFALISNKKYFDDYAIATHLGFGSGKINEDSHLYASSPEQNIGVFLGFNFTTPFLKNNGGVNFMTEYDGKGLNIGLSIPILKSTQINFGITRFENFGNFATEDKTGSEKSSLEGDAPSITIGIGFNVPRLIDPKDDAASDVPLGDGIYAKTDSSILYYDPICTDVVQILKDSIRVSNNIINNLSDYNNMLQHSEATLMDSTRKNLLREEVSQSNQNKSMRHLSRSLRYFYAEEYRTALSEVNTSINLNPNLAIAYGRRGSIYYKLGDNRRATLNWNVALQLDPEFSEIYE</sequence>
<organism evidence="1">
    <name type="scientific">marine metagenome</name>
    <dbReference type="NCBI Taxonomy" id="408172"/>
    <lineage>
        <taxon>unclassified sequences</taxon>
        <taxon>metagenomes</taxon>
        <taxon>ecological metagenomes</taxon>
    </lineage>
</organism>
<feature type="non-terminal residue" evidence="1">
    <location>
        <position position="348"/>
    </location>
</feature>
<dbReference type="Gene3D" id="1.25.40.10">
    <property type="entry name" value="Tetratricopeptide repeat domain"/>
    <property type="match status" value="1"/>
</dbReference>
<dbReference type="EMBL" id="UINC01072810">
    <property type="protein sequence ID" value="SVC08717.1"/>
    <property type="molecule type" value="Genomic_DNA"/>
</dbReference>
<accession>A0A382JBR7</accession>
<evidence type="ECO:0000313" key="1">
    <source>
        <dbReference type="EMBL" id="SVC08717.1"/>
    </source>
</evidence>
<gene>
    <name evidence="1" type="ORF">METZ01_LOCUS261571</name>
</gene>
<dbReference type="AlphaFoldDB" id="A0A382JBR7"/>
<proteinExistence type="predicted"/>
<dbReference type="InterPro" id="IPR019734">
    <property type="entry name" value="TPR_rpt"/>
</dbReference>
<protein>
    <submittedName>
        <fullName evidence="1">Uncharacterized protein</fullName>
    </submittedName>
</protein>
<dbReference type="InterPro" id="IPR011990">
    <property type="entry name" value="TPR-like_helical_dom_sf"/>
</dbReference>
<name>A0A382JBR7_9ZZZZ</name>
<dbReference type="SUPFAM" id="SSF48452">
    <property type="entry name" value="TPR-like"/>
    <property type="match status" value="1"/>
</dbReference>
<feature type="non-terminal residue" evidence="1">
    <location>
        <position position="1"/>
    </location>
</feature>